<keyword evidence="1" id="KW-1133">Transmembrane helix</keyword>
<dbReference type="STRING" id="946078.GA0070622_6119"/>
<proteinExistence type="predicted"/>
<reference evidence="3" key="1">
    <citation type="submission" date="2016-06" db="EMBL/GenBank/DDBJ databases">
        <authorList>
            <person name="Varghese N."/>
            <person name="Submissions Spin"/>
        </authorList>
    </citation>
    <scope>NUCLEOTIDE SEQUENCE [LARGE SCALE GENOMIC DNA]</scope>
    <source>
        <strain evidence="3">DSM 45794</strain>
    </source>
</reference>
<accession>A0A1A9BIV2</accession>
<protein>
    <submittedName>
        <fullName evidence="2">Uncharacterized protein</fullName>
    </submittedName>
</protein>
<dbReference type="RefSeq" id="WP_141684645.1">
    <property type="nucleotide sequence ID" value="NZ_FLRH01000004.1"/>
</dbReference>
<keyword evidence="1" id="KW-0812">Transmembrane</keyword>
<organism evidence="2 3">
    <name type="scientific">Micromonospora sediminicola</name>
    <dbReference type="NCBI Taxonomy" id="946078"/>
    <lineage>
        <taxon>Bacteria</taxon>
        <taxon>Bacillati</taxon>
        <taxon>Actinomycetota</taxon>
        <taxon>Actinomycetes</taxon>
        <taxon>Micromonosporales</taxon>
        <taxon>Micromonosporaceae</taxon>
        <taxon>Micromonospora</taxon>
    </lineage>
</organism>
<sequence length="236" mass="25820">MKNHDDPMESEKVPAAAGGRLSWFNRNGTGLQAIAALTAIPVSAVAAVFAVQAFKDQQQVNRDQIRLNQIARERYERRYASRVAFWIADDDTSASAKPQSSGLVVVATVSMLNRSPVPLRDAAIFAIAQSGEAVFWQQQDLRPCEKVDVELLAHVSTAGRLKDAGNRFVLSLAFRDPTRLWHMTNDGLFPLDGYGSHVENYIWEGVKSGNTLTGSPLVYSSLIRKRAGVTDCGESG</sequence>
<dbReference type="OrthoDB" id="9898239at2"/>
<dbReference type="Proteomes" id="UP000199558">
    <property type="component" value="Unassembled WGS sequence"/>
</dbReference>
<evidence type="ECO:0000313" key="2">
    <source>
        <dbReference type="EMBL" id="SBT69001.1"/>
    </source>
</evidence>
<dbReference type="AlphaFoldDB" id="A0A1A9BIV2"/>
<keyword evidence="1" id="KW-0472">Membrane</keyword>
<evidence type="ECO:0000256" key="1">
    <source>
        <dbReference type="SAM" id="Phobius"/>
    </source>
</evidence>
<feature type="transmembrane region" description="Helical" evidence="1">
    <location>
        <begin position="31"/>
        <end position="54"/>
    </location>
</feature>
<gene>
    <name evidence="2" type="ORF">GA0070622_6119</name>
</gene>
<name>A0A1A9BIV2_9ACTN</name>
<keyword evidence="3" id="KW-1185">Reference proteome</keyword>
<dbReference type="EMBL" id="FLRH01000004">
    <property type="protein sequence ID" value="SBT69001.1"/>
    <property type="molecule type" value="Genomic_DNA"/>
</dbReference>
<evidence type="ECO:0000313" key="3">
    <source>
        <dbReference type="Proteomes" id="UP000199558"/>
    </source>
</evidence>